<name>A0A9P6K9V3_9FUNG</name>
<dbReference type="AlphaFoldDB" id="A0A9P6K9V3"/>
<evidence type="ECO:0000256" key="1">
    <source>
        <dbReference type="SAM" id="MobiDB-lite"/>
    </source>
</evidence>
<gene>
    <name evidence="2" type="ORF">BGW38_007157</name>
</gene>
<feature type="compositionally biased region" description="Polar residues" evidence="1">
    <location>
        <begin position="18"/>
        <end position="27"/>
    </location>
</feature>
<feature type="non-terminal residue" evidence="2">
    <location>
        <position position="438"/>
    </location>
</feature>
<proteinExistence type="predicted"/>
<reference evidence="2" key="1">
    <citation type="journal article" date="2020" name="Fungal Divers.">
        <title>Resolving the Mortierellaceae phylogeny through synthesis of multi-gene phylogenetics and phylogenomics.</title>
        <authorList>
            <person name="Vandepol N."/>
            <person name="Liber J."/>
            <person name="Desiro A."/>
            <person name="Na H."/>
            <person name="Kennedy M."/>
            <person name="Barry K."/>
            <person name="Grigoriev I.V."/>
            <person name="Miller A.N."/>
            <person name="O'Donnell K."/>
            <person name="Stajich J.E."/>
            <person name="Bonito G."/>
        </authorList>
    </citation>
    <scope>NUCLEOTIDE SEQUENCE</scope>
    <source>
        <strain evidence="2">KOD1015</strain>
    </source>
</reference>
<dbReference type="PANTHER" id="PTHR31389:SF4">
    <property type="entry name" value="LD39211P"/>
    <property type="match status" value="1"/>
</dbReference>
<sequence>DSSGYSSSTKKSGYKGQPQGSIDNQYVNRIHGDPEQNLPYVKDRTASPLETLQINFTIVTAASANHFCALESFLYSMADVLDGLERTEIRPSLVVYNLGGMTLEQEERLEYLQKNQYMDEYHVFDYAKYPDFWNIKVARGEYGWKAGIIKEVADKHRGLILWLDSGNMLALDFLRYLPGYLDKYGFWSPQSSGNFIQYTHPGLPAFFGDSLDNYVDETNCNGAAVAFDASKDMIYNGLLKDWYTCSSTKECIAPKGSSRANHRQDQAALTYLAKRLRFTEQCRHYPEHYGVTVHQDKAGKHSVHSLHPPPSSTHFGLTGCSYTYVADDNKEVYDVSAWPKQPGKYSKTPTISLYDTKQSKPSPILWGWRAKVEGEKFGKDQAVLQKFKLRLDEKYAREPSTVNVDTIQAIADYLKPFHEYTTESILKGFGDGFSSDKF</sequence>
<dbReference type="OrthoDB" id="5954868at2759"/>
<dbReference type="PANTHER" id="PTHR31389">
    <property type="entry name" value="LD39211P"/>
    <property type="match status" value="1"/>
</dbReference>
<evidence type="ECO:0000313" key="3">
    <source>
        <dbReference type="Proteomes" id="UP000780801"/>
    </source>
</evidence>
<protein>
    <submittedName>
        <fullName evidence="2">Uncharacterized protein</fullName>
    </submittedName>
</protein>
<feature type="region of interest" description="Disordered" evidence="1">
    <location>
        <begin position="1"/>
        <end position="38"/>
    </location>
</feature>
<keyword evidence="3" id="KW-1185">Reference proteome</keyword>
<feature type="compositionally biased region" description="Low complexity" evidence="1">
    <location>
        <begin position="1"/>
        <end position="16"/>
    </location>
</feature>
<feature type="non-terminal residue" evidence="2">
    <location>
        <position position="1"/>
    </location>
</feature>
<organism evidence="2 3">
    <name type="scientific">Lunasporangiospora selenospora</name>
    <dbReference type="NCBI Taxonomy" id="979761"/>
    <lineage>
        <taxon>Eukaryota</taxon>
        <taxon>Fungi</taxon>
        <taxon>Fungi incertae sedis</taxon>
        <taxon>Mucoromycota</taxon>
        <taxon>Mortierellomycotina</taxon>
        <taxon>Mortierellomycetes</taxon>
        <taxon>Mortierellales</taxon>
        <taxon>Mortierellaceae</taxon>
        <taxon>Lunasporangiospora</taxon>
    </lineage>
</organism>
<dbReference type="EMBL" id="JAABOA010004674">
    <property type="protein sequence ID" value="KAF9577554.1"/>
    <property type="molecule type" value="Genomic_DNA"/>
</dbReference>
<accession>A0A9P6K9V3</accession>
<dbReference type="Proteomes" id="UP000780801">
    <property type="component" value="Unassembled WGS sequence"/>
</dbReference>
<evidence type="ECO:0000313" key="2">
    <source>
        <dbReference type="EMBL" id="KAF9577554.1"/>
    </source>
</evidence>
<comment type="caution">
    <text evidence="2">The sequence shown here is derived from an EMBL/GenBank/DDBJ whole genome shotgun (WGS) entry which is preliminary data.</text>
</comment>